<proteinExistence type="predicted"/>
<evidence type="ECO:0000313" key="3">
    <source>
        <dbReference type="Proteomes" id="UP001189429"/>
    </source>
</evidence>
<reference evidence="2" key="1">
    <citation type="submission" date="2023-10" db="EMBL/GenBank/DDBJ databases">
        <authorList>
            <person name="Chen Y."/>
            <person name="Shah S."/>
            <person name="Dougan E. K."/>
            <person name="Thang M."/>
            <person name="Chan C."/>
        </authorList>
    </citation>
    <scope>NUCLEOTIDE SEQUENCE [LARGE SCALE GENOMIC DNA]</scope>
</reference>
<dbReference type="EMBL" id="CAUYUJ010022548">
    <property type="protein sequence ID" value="CAK0911262.1"/>
    <property type="molecule type" value="Genomic_DNA"/>
</dbReference>
<comment type="caution">
    <text evidence="2">The sequence shown here is derived from an EMBL/GenBank/DDBJ whole genome shotgun (WGS) entry which is preliminary data.</text>
</comment>
<feature type="compositionally biased region" description="Basic and acidic residues" evidence="1">
    <location>
        <begin position="28"/>
        <end position="40"/>
    </location>
</feature>
<name>A0ABN9YES3_9DINO</name>
<gene>
    <name evidence="2" type="ORF">PCOR1329_LOCUS85188</name>
</gene>
<evidence type="ECO:0000313" key="2">
    <source>
        <dbReference type="EMBL" id="CAK0911262.1"/>
    </source>
</evidence>
<protein>
    <recommendedName>
        <fullName evidence="4">Nuclear transcription factor Y subunit</fullName>
    </recommendedName>
</protein>
<feature type="region of interest" description="Disordered" evidence="1">
    <location>
        <begin position="1"/>
        <end position="40"/>
    </location>
</feature>
<sequence length="125" mass="13691">MTSENHTQAHLRFDARGVSAGSVGGKGQQERMRVELSPHEDEIPWPTRLVHTAGLVAGASSGELHRWPITRTQRRRVQRKLQKAMALQQWQASLETRPAFSEAPAPPAAFAASGAIWPTSCSLSL</sequence>
<keyword evidence="3" id="KW-1185">Reference proteome</keyword>
<dbReference type="Proteomes" id="UP001189429">
    <property type="component" value="Unassembled WGS sequence"/>
</dbReference>
<evidence type="ECO:0000256" key="1">
    <source>
        <dbReference type="SAM" id="MobiDB-lite"/>
    </source>
</evidence>
<evidence type="ECO:0008006" key="4">
    <source>
        <dbReference type="Google" id="ProtNLM"/>
    </source>
</evidence>
<accession>A0ABN9YES3</accession>
<organism evidence="2 3">
    <name type="scientific">Prorocentrum cordatum</name>
    <dbReference type="NCBI Taxonomy" id="2364126"/>
    <lineage>
        <taxon>Eukaryota</taxon>
        <taxon>Sar</taxon>
        <taxon>Alveolata</taxon>
        <taxon>Dinophyceae</taxon>
        <taxon>Prorocentrales</taxon>
        <taxon>Prorocentraceae</taxon>
        <taxon>Prorocentrum</taxon>
    </lineage>
</organism>